<proteinExistence type="predicted"/>
<name>A0A6P8DDM9_PUNGR</name>
<dbReference type="InterPro" id="IPR012438">
    <property type="entry name" value="DUF1639"/>
</dbReference>
<dbReference type="RefSeq" id="XP_031394675.1">
    <property type="nucleotide sequence ID" value="XM_031538815.1"/>
</dbReference>
<evidence type="ECO:0000256" key="1">
    <source>
        <dbReference type="SAM" id="MobiDB-lite"/>
    </source>
</evidence>
<dbReference type="PANTHER" id="PTHR33130:SF42">
    <property type="entry name" value="O-ACYLTRANSFERASE, PUTATIVE (DUF1639)-RELATED"/>
    <property type="match status" value="1"/>
</dbReference>
<reference evidence="3" key="2">
    <citation type="submission" date="2025-08" db="UniProtKB">
        <authorList>
            <consortium name="RefSeq"/>
        </authorList>
    </citation>
    <scope>IDENTIFICATION</scope>
    <source>
        <tissue evidence="3">Leaf</tissue>
    </source>
</reference>
<dbReference type="PANTHER" id="PTHR33130">
    <property type="entry name" value="PUTATIVE (DUF1639)-RELATED"/>
    <property type="match status" value="1"/>
</dbReference>
<protein>
    <submittedName>
        <fullName evidence="3">Uncharacterized protein LOC116206075 isoform X1</fullName>
    </submittedName>
</protein>
<evidence type="ECO:0000313" key="2">
    <source>
        <dbReference type="Proteomes" id="UP000515151"/>
    </source>
</evidence>
<accession>A0A6P8DDM9</accession>
<dbReference type="Proteomes" id="UP000515151">
    <property type="component" value="Chromosome 4"/>
</dbReference>
<organism evidence="2 3">
    <name type="scientific">Punica granatum</name>
    <name type="common">Pomegranate</name>
    <dbReference type="NCBI Taxonomy" id="22663"/>
    <lineage>
        <taxon>Eukaryota</taxon>
        <taxon>Viridiplantae</taxon>
        <taxon>Streptophyta</taxon>
        <taxon>Embryophyta</taxon>
        <taxon>Tracheophyta</taxon>
        <taxon>Spermatophyta</taxon>
        <taxon>Magnoliopsida</taxon>
        <taxon>eudicotyledons</taxon>
        <taxon>Gunneridae</taxon>
        <taxon>Pentapetalae</taxon>
        <taxon>rosids</taxon>
        <taxon>malvids</taxon>
        <taxon>Myrtales</taxon>
        <taxon>Lythraceae</taxon>
        <taxon>Punica</taxon>
    </lineage>
</organism>
<gene>
    <name evidence="3" type="primary">LOC116206075</name>
</gene>
<dbReference type="GeneID" id="116206075"/>
<reference evidence="2" key="1">
    <citation type="journal article" date="2020" name="Plant Biotechnol. J.">
        <title>The pomegranate (Punica granatum L.) draft genome dissects genetic divergence between soft- and hard-seeded cultivars.</title>
        <authorList>
            <person name="Luo X."/>
            <person name="Li H."/>
            <person name="Wu Z."/>
            <person name="Yao W."/>
            <person name="Zhao P."/>
            <person name="Cao D."/>
            <person name="Yu H."/>
            <person name="Li K."/>
            <person name="Poudel K."/>
            <person name="Zhao D."/>
            <person name="Zhang F."/>
            <person name="Xia X."/>
            <person name="Chen L."/>
            <person name="Wang Q."/>
            <person name="Jing D."/>
            <person name="Cao S."/>
        </authorList>
    </citation>
    <scope>NUCLEOTIDE SEQUENCE [LARGE SCALE GENOMIC DNA]</scope>
    <source>
        <strain evidence="2">cv. Tunisia</strain>
    </source>
</reference>
<keyword evidence="2" id="KW-1185">Reference proteome</keyword>
<feature type="region of interest" description="Disordered" evidence="1">
    <location>
        <begin position="208"/>
        <end position="232"/>
    </location>
</feature>
<dbReference type="Pfam" id="PF07797">
    <property type="entry name" value="DUF1639"/>
    <property type="match status" value="1"/>
</dbReference>
<dbReference type="AlphaFoldDB" id="A0A6P8DDM9"/>
<evidence type="ECO:0000313" key="3">
    <source>
        <dbReference type="RefSeq" id="XP_031394675.1"/>
    </source>
</evidence>
<sequence length="232" mass="26680">MSFELFPEKFRQFCPFIACSAQIMERGDRRERSRRSSEAEFLLQWGNRKQLRRGRSRDPSTSEKFGGRIETRDDRFRFSSVGDGNSHLQPNDRVTWNSEVAALRSTLNETHKSSSSSPEEGRFDLARKGSIMGLVDNLKDNGREDRGSCLPRLFITLSSKEKEEDFLTMKGCKPPLRPRKRPRTIQRSLLLVTPGAWLADMSQDRYEVREKKSSKKRAKGLKAMTNVESASE</sequence>